<dbReference type="PANTHER" id="PTHR31704">
    <property type="entry name" value="MYB/SANT-LIKE DNA-BINDING DOMAIN PROTEIN-RELATED"/>
    <property type="match status" value="1"/>
</dbReference>
<comment type="caution">
    <text evidence="3">The sequence shown here is derived from an EMBL/GenBank/DDBJ whole genome shotgun (WGS) entry which is preliminary data.</text>
</comment>
<feature type="domain" description="Myb/SANT-like" evidence="2">
    <location>
        <begin position="210"/>
        <end position="301"/>
    </location>
</feature>
<feature type="compositionally biased region" description="Low complexity" evidence="1">
    <location>
        <begin position="394"/>
        <end position="409"/>
    </location>
</feature>
<dbReference type="EMBL" id="JANQDX010000009">
    <property type="protein sequence ID" value="KAL0919636.1"/>
    <property type="molecule type" value="Genomic_DNA"/>
</dbReference>
<dbReference type="PANTHER" id="PTHR31704:SF37">
    <property type="entry name" value="HEAT SHOCK PROTEIN"/>
    <property type="match status" value="1"/>
</dbReference>
<dbReference type="Pfam" id="PF12776">
    <property type="entry name" value="Myb_DNA-bind_3"/>
    <property type="match status" value="1"/>
</dbReference>
<dbReference type="AlphaFoldDB" id="A0ABD0V3W9"/>
<gene>
    <name evidence="3" type="ORF">M5K25_011746</name>
</gene>
<feature type="region of interest" description="Disordered" evidence="1">
    <location>
        <begin position="345"/>
        <end position="409"/>
    </location>
</feature>
<reference evidence="3 4" key="1">
    <citation type="journal article" date="2024" name="Plant Biotechnol. J.">
        <title>Dendrobium thyrsiflorum genome and its molecular insights into genes involved in important horticultural traits.</title>
        <authorList>
            <person name="Chen B."/>
            <person name="Wang J.Y."/>
            <person name="Zheng P.J."/>
            <person name="Li K.L."/>
            <person name="Liang Y.M."/>
            <person name="Chen X.F."/>
            <person name="Zhang C."/>
            <person name="Zhao X."/>
            <person name="He X."/>
            <person name="Zhang G.Q."/>
            <person name="Liu Z.J."/>
            <person name="Xu Q."/>
        </authorList>
    </citation>
    <scope>NUCLEOTIDE SEQUENCE [LARGE SCALE GENOMIC DNA]</scope>
    <source>
        <strain evidence="3">GZMU011</strain>
    </source>
</reference>
<name>A0ABD0V3W9_DENTH</name>
<organism evidence="3 4">
    <name type="scientific">Dendrobium thyrsiflorum</name>
    <name type="common">Pinecone-like raceme dendrobium</name>
    <name type="synonym">Orchid</name>
    <dbReference type="NCBI Taxonomy" id="117978"/>
    <lineage>
        <taxon>Eukaryota</taxon>
        <taxon>Viridiplantae</taxon>
        <taxon>Streptophyta</taxon>
        <taxon>Embryophyta</taxon>
        <taxon>Tracheophyta</taxon>
        <taxon>Spermatophyta</taxon>
        <taxon>Magnoliopsida</taxon>
        <taxon>Liliopsida</taxon>
        <taxon>Asparagales</taxon>
        <taxon>Orchidaceae</taxon>
        <taxon>Epidendroideae</taxon>
        <taxon>Malaxideae</taxon>
        <taxon>Dendrobiinae</taxon>
        <taxon>Dendrobium</taxon>
    </lineage>
</organism>
<evidence type="ECO:0000256" key="1">
    <source>
        <dbReference type="SAM" id="MobiDB-lite"/>
    </source>
</evidence>
<dbReference type="InterPro" id="IPR024752">
    <property type="entry name" value="Myb/SANT-like_dom"/>
</dbReference>
<accession>A0ABD0V3W9</accession>
<sequence length="507" mass="57165">MIRRIQPNARILAAHSCWRADVAMIGRADVAMIGRADVAMSLIRRIIRRIQENALNDSAHSVFAKTFGASSRMRHKIPLHSSYEPWLILPWLSNAQEEYLVVTRFAKDKLVCLIIAIRKVLSMSDHVVDMICSTSPSNTSTFFVAIQGSKFQTAKKTTKINDYGLQTAKSAMGRKYAAEISEGFHNLTTYVTDILMGKYRGSGPSATWPYDIVMMFCDLCLREIALGNRPSTHFTKVGWNNLVDSFKEWTGKDYDRIQLKNKWDQLKKEWKLWKDLKKGATGFGWNPKRRTLDAPDEWWKKKIQEFPAAKRFRYNGIDPFLEEKLDNMFMNMILPGQHAWAPNSGSLPAGLTEDGHGDFGDSESTKSLCGELPRLSSGLKRASQPSSLAKGNRSKMGSSKSGVSGAAEGVQQKLQGQTLQTQIQELVNAVTNSNKRTVAPSKSLSSITEAVAELDSIEELEENTELYGFAIDLLMQKDSREMFMALKPHKKVWYLKIEFEKSKRNTS</sequence>
<proteinExistence type="predicted"/>
<keyword evidence="4" id="KW-1185">Reference proteome</keyword>
<evidence type="ECO:0000313" key="4">
    <source>
        <dbReference type="Proteomes" id="UP001552299"/>
    </source>
</evidence>
<dbReference type="Proteomes" id="UP001552299">
    <property type="component" value="Unassembled WGS sequence"/>
</dbReference>
<evidence type="ECO:0000259" key="2">
    <source>
        <dbReference type="Pfam" id="PF12776"/>
    </source>
</evidence>
<protein>
    <recommendedName>
        <fullName evidence="2">Myb/SANT-like domain-containing protein</fullName>
    </recommendedName>
</protein>
<evidence type="ECO:0000313" key="3">
    <source>
        <dbReference type="EMBL" id="KAL0919636.1"/>
    </source>
</evidence>